<dbReference type="PANTHER" id="PTHR31639">
    <property type="entry name" value="F-BOX PROTEIN-LIKE"/>
    <property type="match status" value="1"/>
</dbReference>
<proteinExistence type="predicted"/>
<evidence type="ECO:0000259" key="1">
    <source>
        <dbReference type="Pfam" id="PF24758"/>
    </source>
</evidence>
<dbReference type="Proteomes" id="UP001157418">
    <property type="component" value="Unassembled WGS sequence"/>
</dbReference>
<evidence type="ECO:0000313" key="3">
    <source>
        <dbReference type="Proteomes" id="UP001157418"/>
    </source>
</evidence>
<comment type="caution">
    <text evidence="2">The sequence shown here is derived from an EMBL/GenBank/DDBJ whole genome shotgun (WGS) entry which is preliminary data.</text>
</comment>
<name>A0AAU9NUJ8_9ASTR</name>
<accession>A0AAU9NUJ8</accession>
<dbReference type="InterPro" id="IPR032675">
    <property type="entry name" value="LRR_dom_sf"/>
</dbReference>
<reference evidence="2 3" key="1">
    <citation type="submission" date="2022-01" db="EMBL/GenBank/DDBJ databases">
        <authorList>
            <person name="Xiong W."/>
            <person name="Schranz E."/>
        </authorList>
    </citation>
    <scope>NUCLEOTIDE SEQUENCE [LARGE SCALE GENOMIC DNA]</scope>
</reference>
<dbReference type="SUPFAM" id="SSF52047">
    <property type="entry name" value="RNI-like"/>
    <property type="match status" value="1"/>
</dbReference>
<keyword evidence="3" id="KW-1185">Reference proteome</keyword>
<organism evidence="2 3">
    <name type="scientific">Lactuca virosa</name>
    <dbReference type="NCBI Taxonomy" id="75947"/>
    <lineage>
        <taxon>Eukaryota</taxon>
        <taxon>Viridiplantae</taxon>
        <taxon>Streptophyta</taxon>
        <taxon>Embryophyta</taxon>
        <taxon>Tracheophyta</taxon>
        <taxon>Spermatophyta</taxon>
        <taxon>Magnoliopsida</taxon>
        <taxon>eudicotyledons</taxon>
        <taxon>Gunneridae</taxon>
        <taxon>Pentapetalae</taxon>
        <taxon>asterids</taxon>
        <taxon>campanulids</taxon>
        <taxon>Asterales</taxon>
        <taxon>Asteraceae</taxon>
        <taxon>Cichorioideae</taxon>
        <taxon>Cichorieae</taxon>
        <taxon>Lactucinae</taxon>
        <taxon>Lactuca</taxon>
    </lineage>
</organism>
<dbReference type="AlphaFoldDB" id="A0AAU9NUJ8"/>
<sequence>MNQLARRESISEMRSNTQLEDVPELMQRIQLLLPVNEAARTSVLSKSWLHALSTIPNLRFYVRETNHLKLVDRTLNWYSHFNMPIESFDLNIRIENQESASLAENWIRFVATKTCLKELSLTFYLYGASLTLPDEILSVAKNLTILRVVTTRGCHSLWMKSSHHPPTINCVYLREVLFRGVGISQEVFDGILSSCRLLEKLELTLCSQRELKTIKVINFHRLYELIIHLEHANSTAVEISHVPNLRLFSCLLGGPNDTHLSNVCSLSLGRSVTELSLGGLIKDDASLDMIKSGFPFLESLTLYMGCWTLGSFHFTCASLKRLSLLWCPLHNFTDVQVYAPKLIFFSFIGYSMPSLLFPISTLHKTTFSMILYKPLDASFFLKMREALALSSECKINISKDYEPPSDIDIDDLRTRLPFPPANNVRRLVFETNKDECLWEHSQFFDAFFEICHPKKVVAKPDVHFRHTNHFCKLMLREVLEKKTTRGGQYWCRYLKDAQIRPHETWETLTNSHRSFLDGPESATYFKLNWSTNVNE</sequence>
<gene>
    <name evidence="2" type="ORF">LVIROSA_LOCUS27552</name>
</gene>
<feature type="domain" description="F-box/LRR-repeat protein 15/At3g58940/PEG3-like LRR" evidence="1">
    <location>
        <begin position="104"/>
        <end position="246"/>
    </location>
</feature>
<dbReference type="PANTHER" id="PTHR31639:SF42">
    <property type="entry name" value="OS02G0160200 PROTEIN"/>
    <property type="match status" value="1"/>
</dbReference>
<evidence type="ECO:0000313" key="2">
    <source>
        <dbReference type="EMBL" id="CAH1441501.1"/>
    </source>
</evidence>
<protein>
    <recommendedName>
        <fullName evidence="1">F-box/LRR-repeat protein 15/At3g58940/PEG3-like LRR domain-containing protein</fullName>
    </recommendedName>
</protein>
<dbReference type="Pfam" id="PF24758">
    <property type="entry name" value="LRR_At5g56370"/>
    <property type="match status" value="1"/>
</dbReference>
<dbReference type="InterPro" id="IPR055411">
    <property type="entry name" value="LRR_FXL15/At3g58940/PEG3-like"/>
</dbReference>
<dbReference type="EMBL" id="CAKMRJ010005412">
    <property type="protein sequence ID" value="CAH1441501.1"/>
    <property type="molecule type" value="Genomic_DNA"/>
</dbReference>
<dbReference type="Gene3D" id="3.80.10.10">
    <property type="entry name" value="Ribonuclease Inhibitor"/>
    <property type="match status" value="1"/>
</dbReference>